<dbReference type="Proteomes" id="UP001596380">
    <property type="component" value="Unassembled WGS sequence"/>
</dbReference>
<gene>
    <name evidence="2" type="ORF">ACFQKB_13740</name>
</gene>
<organism evidence="2 3">
    <name type="scientific">Actinomadura yumaensis</name>
    <dbReference type="NCBI Taxonomy" id="111807"/>
    <lineage>
        <taxon>Bacteria</taxon>
        <taxon>Bacillati</taxon>
        <taxon>Actinomycetota</taxon>
        <taxon>Actinomycetes</taxon>
        <taxon>Streptosporangiales</taxon>
        <taxon>Thermomonosporaceae</taxon>
        <taxon>Actinomadura</taxon>
    </lineage>
</organism>
<evidence type="ECO:0000313" key="2">
    <source>
        <dbReference type="EMBL" id="MFC6880824.1"/>
    </source>
</evidence>
<dbReference type="InterPro" id="IPR058548">
    <property type="entry name" value="MlaB-like_STAS"/>
</dbReference>
<dbReference type="RefSeq" id="WP_160826313.1">
    <property type="nucleotide sequence ID" value="NZ_JBHSXE010000001.1"/>
</dbReference>
<dbReference type="SUPFAM" id="SSF52091">
    <property type="entry name" value="SpoIIaa-like"/>
    <property type="match status" value="1"/>
</dbReference>
<evidence type="ECO:0000259" key="1">
    <source>
        <dbReference type="PROSITE" id="PS50801"/>
    </source>
</evidence>
<dbReference type="EMBL" id="JBHSXS010000006">
    <property type="protein sequence ID" value="MFC6880824.1"/>
    <property type="molecule type" value="Genomic_DNA"/>
</dbReference>
<dbReference type="PANTHER" id="PTHR33495:SF2">
    <property type="entry name" value="ANTI-SIGMA FACTOR ANTAGONIST TM_1081-RELATED"/>
    <property type="match status" value="1"/>
</dbReference>
<dbReference type="PANTHER" id="PTHR33495">
    <property type="entry name" value="ANTI-SIGMA FACTOR ANTAGONIST TM_1081-RELATED-RELATED"/>
    <property type="match status" value="1"/>
</dbReference>
<protein>
    <submittedName>
        <fullName evidence="2">STAS domain-containing protein</fullName>
    </submittedName>
</protein>
<dbReference type="Gene3D" id="3.30.750.24">
    <property type="entry name" value="STAS domain"/>
    <property type="match status" value="1"/>
</dbReference>
<accession>A0ABW2CIJ0</accession>
<feature type="domain" description="STAS" evidence="1">
    <location>
        <begin position="22"/>
        <end position="113"/>
    </location>
</feature>
<dbReference type="InterPro" id="IPR036513">
    <property type="entry name" value="STAS_dom_sf"/>
</dbReference>
<name>A0ABW2CIJ0_9ACTN</name>
<dbReference type="CDD" id="cd07043">
    <property type="entry name" value="STAS_anti-anti-sigma_factors"/>
    <property type="match status" value="1"/>
</dbReference>
<reference evidence="3" key="1">
    <citation type="journal article" date="2019" name="Int. J. Syst. Evol. Microbiol.">
        <title>The Global Catalogue of Microorganisms (GCM) 10K type strain sequencing project: providing services to taxonomists for standard genome sequencing and annotation.</title>
        <authorList>
            <consortium name="The Broad Institute Genomics Platform"/>
            <consortium name="The Broad Institute Genome Sequencing Center for Infectious Disease"/>
            <person name="Wu L."/>
            <person name="Ma J."/>
        </authorList>
    </citation>
    <scope>NUCLEOTIDE SEQUENCE [LARGE SCALE GENOMIC DNA]</scope>
    <source>
        <strain evidence="3">JCM 3369</strain>
    </source>
</reference>
<comment type="caution">
    <text evidence="2">The sequence shown here is derived from an EMBL/GenBank/DDBJ whole genome shotgun (WGS) entry which is preliminary data.</text>
</comment>
<evidence type="ECO:0000313" key="3">
    <source>
        <dbReference type="Proteomes" id="UP001596380"/>
    </source>
</evidence>
<dbReference type="PROSITE" id="PS50801">
    <property type="entry name" value="STAS"/>
    <property type="match status" value="1"/>
</dbReference>
<proteinExistence type="predicted"/>
<sequence length="113" mass="12290">MRDRPTEEVEFRSEAGSEDQAVLVFPDQVDIANASEVRAHALRLLDQGVHSLELDLTQCRFCDSSGVNVILRSHIRAKALGVHLAVRLPPTGVVARVCQVAGVTRVVPQAPAR</sequence>
<dbReference type="Pfam" id="PF13466">
    <property type="entry name" value="STAS_2"/>
    <property type="match status" value="1"/>
</dbReference>
<dbReference type="InterPro" id="IPR002645">
    <property type="entry name" value="STAS_dom"/>
</dbReference>
<keyword evidence="3" id="KW-1185">Reference proteome</keyword>